<dbReference type="RefSeq" id="WP_256400594.1">
    <property type="nucleotide sequence ID" value="NZ_JANHJR010000003.1"/>
</dbReference>
<reference evidence="2 3" key="1">
    <citation type="journal article" date="2019" name="Int. J. Syst. Evol. Microbiol.">
        <title>The Global Catalogue of Microorganisms (GCM) 10K type strain sequencing project: providing services to taxonomists for standard genome sequencing and annotation.</title>
        <authorList>
            <consortium name="The Broad Institute Genomics Platform"/>
            <consortium name="The Broad Institute Genome Sequencing Center for Infectious Disease"/>
            <person name="Wu L."/>
            <person name="Ma J."/>
        </authorList>
    </citation>
    <scope>NUCLEOTIDE SEQUENCE [LARGE SCALE GENOMIC DNA]</scope>
    <source>
        <strain evidence="2 3">CGMCC 1.10390</strain>
    </source>
</reference>
<sequence>MSTVTTLAVCAAAGLAGALVMDVPMVLLSEGFTPASVAASKLQRRPVEEVSGLAAQVVHHGMGIVGGLGLGVAVVVLEPRLGTWAAVVLPATVFTVFVMNFFGFAVLPTAGFGDDRRETTFLQWQFSAVVYGVTLTAVALVGLGA</sequence>
<comment type="caution">
    <text evidence="2">The sequence shown here is derived from an EMBL/GenBank/DDBJ whole genome shotgun (WGS) entry which is preliminary data.</text>
</comment>
<feature type="transmembrane region" description="Helical" evidence="1">
    <location>
        <begin position="124"/>
        <end position="143"/>
    </location>
</feature>
<feature type="transmembrane region" description="Helical" evidence="1">
    <location>
        <begin position="57"/>
        <end position="77"/>
    </location>
</feature>
<gene>
    <name evidence="2" type="ORF">ACFSBL_16790</name>
</gene>
<dbReference type="EMBL" id="JBHUDO010000003">
    <property type="protein sequence ID" value="MFD1647347.1"/>
    <property type="molecule type" value="Genomic_DNA"/>
</dbReference>
<organism evidence="2 3">
    <name type="scientific">Haloarchaeobius litoreus</name>
    <dbReference type="NCBI Taxonomy" id="755306"/>
    <lineage>
        <taxon>Archaea</taxon>
        <taxon>Methanobacteriati</taxon>
        <taxon>Methanobacteriota</taxon>
        <taxon>Stenosarchaea group</taxon>
        <taxon>Halobacteria</taxon>
        <taxon>Halobacteriales</taxon>
        <taxon>Halorubellaceae</taxon>
        <taxon>Haloarchaeobius</taxon>
    </lineage>
</organism>
<feature type="transmembrane region" description="Helical" evidence="1">
    <location>
        <begin position="84"/>
        <end position="104"/>
    </location>
</feature>
<keyword evidence="1" id="KW-1133">Transmembrane helix</keyword>
<proteinExistence type="predicted"/>
<keyword evidence="1" id="KW-0812">Transmembrane</keyword>
<dbReference type="AlphaFoldDB" id="A0ABD6DMB9"/>
<evidence type="ECO:0008006" key="4">
    <source>
        <dbReference type="Google" id="ProtNLM"/>
    </source>
</evidence>
<keyword evidence="3" id="KW-1185">Reference proteome</keyword>
<evidence type="ECO:0000256" key="1">
    <source>
        <dbReference type="SAM" id="Phobius"/>
    </source>
</evidence>
<evidence type="ECO:0000313" key="3">
    <source>
        <dbReference type="Proteomes" id="UP001597034"/>
    </source>
</evidence>
<name>A0ABD6DMB9_9EURY</name>
<protein>
    <recommendedName>
        <fullName evidence="4">DUF1772 domain-containing protein</fullName>
    </recommendedName>
</protein>
<evidence type="ECO:0000313" key="2">
    <source>
        <dbReference type="EMBL" id="MFD1647347.1"/>
    </source>
</evidence>
<dbReference type="Proteomes" id="UP001597034">
    <property type="component" value="Unassembled WGS sequence"/>
</dbReference>
<keyword evidence="1" id="KW-0472">Membrane</keyword>
<accession>A0ABD6DMB9</accession>